<comment type="caution">
    <text evidence="1">The sequence shown here is derived from an EMBL/GenBank/DDBJ whole genome shotgun (WGS) entry which is preliminary data.</text>
</comment>
<accession>A0A9N9G1E9</accession>
<evidence type="ECO:0000313" key="1">
    <source>
        <dbReference type="EMBL" id="CAG8570504.1"/>
    </source>
</evidence>
<dbReference type="OrthoDB" id="5597935at2759"/>
<name>A0A9N9G1E9_9GLOM</name>
<protein>
    <submittedName>
        <fullName evidence="1">4279_t:CDS:1</fullName>
    </submittedName>
</protein>
<gene>
    <name evidence="1" type="ORF">DEBURN_LOCUS8056</name>
</gene>
<sequence>MQNKDDGLKADFQFCETLSGIVDLVLKGTFLIPVCTSTILLAKFRIHSNTHLGNVYTYQSFFLQFPYYHQGNKIVPVFNKDEITSILVNISKTDKTPDDLVGKLSYEQGDLILRDWQFFEYTEQRSAVIEEGELTTMSEIHAGTCLNGDIQFKNYNLELEITRHQTDTNSENHTTSNWDVEFQNSTTNVQQFKHCIINTPSSPYSDAFLSLDQQDAKFSNEIHKYKLMKKLITQEEYIQECEKFSSRNDFFILFTTAENCNINLPKQSGIVDGKVFNEYFGPFAGRAYRFAMFKSNSISETNINIASLEQLCRVYRIGKKQTSTIISTRPF</sequence>
<reference evidence="1" key="1">
    <citation type="submission" date="2021-06" db="EMBL/GenBank/DDBJ databases">
        <authorList>
            <person name="Kallberg Y."/>
            <person name="Tangrot J."/>
            <person name="Rosling A."/>
        </authorList>
    </citation>
    <scope>NUCLEOTIDE SEQUENCE</scope>
    <source>
        <strain evidence="1">AZ414A</strain>
    </source>
</reference>
<keyword evidence="2" id="KW-1185">Reference proteome</keyword>
<dbReference type="EMBL" id="CAJVPK010001095">
    <property type="protein sequence ID" value="CAG8570504.1"/>
    <property type="molecule type" value="Genomic_DNA"/>
</dbReference>
<dbReference type="Proteomes" id="UP000789706">
    <property type="component" value="Unassembled WGS sequence"/>
</dbReference>
<proteinExistence type="predicted"/>
<dbReference type="AlphaFoldDB" id="A0A9N9G1E9"/>
<organism evidence="1 2">
    <name type="scientific">Diversispora eburnea</name>
    <dbReference type="NCBI Taxonomy" id="1213867"/>
    <lineage>
        <taxon>Eukaryota</taxon>
        <taxon>Fungi</taxon>
        <taxon>Fungi incertae sedis</taxon>
        <taxon>Mucoromycota</taxon>
        <taxon>Glomeromycotina</taxon>
        <taxon>Glomeromycetes</taxon>
        <taxon>Diversisporales</taxon>
        <taxon>Diversisporaceae</taxon>
        <taxon>Diversispora</taxon>
    </lineage>
</organism>
<evidence type="ECO:0000313" key="2">
    <source>
        <dbReference type="Proteomes" id="UP000789706"/>
    </source>
</evidence>